<dbReference type="PROSITE" id="PS51918">
    <property type="entry name" value="RADICAL_SAM"/>
    <property type="match status" value="1"/>
</dbReference>
<keyword evidence="4" id="KW-0408">Iron</keyword>
<keyword evidence="5" id="KW-0411">Iron-sulfur</keyword>
<dbReference type="InterPro" id="IPR000445">
    <property type="entry name" value="HhH_motif"/>
</dbReference>
<feature type="domain" description="Radical SAM core" evidence="7">
    <location>
        <begin position="41"/>
        <end position="282"/>
    </location>
</feature>
<dbReference type="InterPro" id="IPR003583">
    <property type="entry name" value="Hlx-hairpin-Hlx_DNA-bd_motif"/>
</dbReference>
<evidence type="ECO:0000256" key="3">
    <source>
        <dbReference type="ARBA" id="ARBA00022763"/>
    </source>
</evidence>
<keyword evidence="1" id="KW-0949">S-adenosyl-L-methionine</keyword>
<keyword evidence="2" id="KW-0479">Metal-binding</keyword>
<accession>A0A212PVL6</accession>
<evidence type="ECO:0000313" key="8">
    <source>
        <dbReference type="EMBL" id="SNB51006.1"/>
    </source>
</evidence>
<keyword evidence="9" id="KW-1185">Reference proteome</keyword>
<dbReference type="InterPro" id="IPR023874">
    <property type="entry name" value="DNA_rSAM_put"/>
</dbReference>
<evidence type="ECO:0000256" key="1">
    <source>
        <dbReference type="ARBA" id="ARBA00022691"/>
    </source>
</evidence>
<dbReference type="SFLD" id="SFLDG01102">
    <property type="entry name" value="Uncharacterised_Radical_SAM_Su"/>
    <property type="match status" value="1"/>
</dbReference>
<evidence type="ECO:0000313" key="9">
    <source>
        <dbReference type="Proteomes" id="UP000197025"/>
    </source>
</evidence>
<dbReference type="InterPro" id="IPR013785">
    <property type="entry name" value="Aldolase_TIM"/>
</dbReference>
<evidence type="ECO:0000256" key="5">
    <source>
        <dbReference type="ARBA" id="ARBA00023014"/>
    </source>
</evidence>
<dbReference type="OrthoDB" id="9801154at2"/>
<protein>
    <submittedName>
        <fullName evidence="8">Predicted DNA-binding protein with the Helix-hairpin-helix motif</fullName>
    </submittedName>
</protein>
<evidence type="ECO:0000256" key="2">
    <source>
        <dbReference type="ARBA" id="ARBA00022723"/>
    </source>
</evidence>
<dbReference type="InterPro" id="IPR006638">
    <property type="entry name" value="Elp3/MiaA/NifB-like_rSAM"/>
</dbReference>
<dbReference type="AlphaFoldDB" id="A0A212PVL6"/>
<dbReference type="SUPFAM" id="SSF102114">
    <property type="entry name" value="Radical SAM enzymes"/>
    <property type="match status" value="1"/>
</dbReference>
<name>A0A212PVL6_9CHLR</name>
<dbReference type="GO" id="GO:0003677">
    <property type="term" value="F:DNA binding"/>
    <property type="evidence" value="ECO:0007669"/>
    <property type="project" value="UniProtKB-KW"/>
</dbReference>
<keyword evidence="6" id="KW-0234">DNA repair</keyword>
<dbReference type="SUPFAM" id="SSF47781">
    <property type="entry name" value="RuvA domain 2-like"/>
    <property type="match status" value="1"/>
</dbReference>
<gene>
    <name evidence="8" type="ORF">SAMN02746019_00020820</name>
</gene>
<dbReference type="GO" id="GO:0006281">
    <property type="term" value="P:DNA repair"/>
    <property type="evidence" value="ECO:0007669"/>
    <property type="project" value="UniProtKB-KW"/>
</dbReference>
<dbReference type="Gene3D" id="3.20.20.70">
    <property type="entry name" value="Aldolase class I"/>
    <property type="match status" value="1"/>
</dbReference>
<reference evidence="9" key="1">
    <citation type="submission" date="2017-06" db="EMBL/GenBank/DDBJ databases">
        <authorList>
            <person name="Varghese N."/>
            <person name="Submissions S."/>
        </authorList>
    </citation>
    <scope>NUCLEOTIDE SEQUENCE [LARGE SCALE GENOMIC DNA]</scope>
    <source>
        <strain evidence="9">JAD2</strain>
    </source>
</reference>
<organism evidence="8 9">
    <name type="scientific">Thermoflexus hugenholtzii JAD2</name>
    <dbReference type="NCBI Taxonomy" id="877466"/>
    <lineage>
        <taxon>Bacteria</taxon>
        <taxon>Bacillati</taxon>
        <taxon>Chloroflexota</taxon>
        <taxon>Thermoflexia</taxon>
        <taxon>Thermoflexales</taxon>
        <taxon>Thermoflexaceae</taxon>
        <taxon>Thermoflexus</taxon>
    </lineage>
</organism>
<dbReference type="GO" id="GO:0046872">
    <property type="term" value="F:metal ion binding"/>
    <property type="evidence" value="ECO:0007669"/>
    <property type="project" value="UniProtKB-KW"/>
</dbReference>
<evidence type="ECO:0000256" key="4">
    <source>
        <dbReference type="ARBA" id="ARBA00023004"/>
    </source>
</evidence>
<dbReference type="InterPro" id="IPR010994">
    <property type="entry name" value="RuvA_2-like"/>
</dbReference>
<dbReference type="GO" id="GO:0051536">
    <property type="term" value="F:iron-sulfur cluster binding"/>
    <property type="evidence" value="ECO:0007669"/>
    <property type="project" value="UniProtKB-KW"/>
</dbReference>
<dbReference type="Gene3D" id="1.10.150.320">
    <property type="entry name" value="Photosystem II 12 kDa extrinsic protein"/>
    <property type="match status" value="1"/>
</dbReference>
<evidence type="ECO:0000259" key="7">
    <source>
        <dbReference type="PROSITE" id="PS51918"/>
    </source>
</evidence>
<dbReference type="Proteomes" id="UP000197025">
    <property type="component" value="Unassembled WGS sequence"/>
</dbReference>
<dbReference type="InterPro" id="IPR007197">
    <property type="entry name" value="rSAM"/>
</dbReference>
<dbReference type="EMBL" id="FYEK01000003">
    <property type="protein sequence ID" value="SNB51006.1"/>
    <property type="molecule type" value="Genomic_DNA"/>
</dbReference>
<dbReference type="SMART" id="SM00278">
    <property type="entry name" value="HhH1"/>
    <property type="match status" value="1"/>
</dbReference>
<dbReference type="SFLD" id="SFLDS00029">
    <property type="entry name" value="Radical_SAM"/>
    <property type="match status" value="1"/>
</dbReference>
<dbReference type="GO" id="GO:0016787">
    <property type="term" value="F:hydrolase activity"/>
    <property type="evidence" value="ECO:0007669"/>
    <property type="project" value="UniProtKB-ARBA"/>
</dbReference>
<proteinExistence type="predicted"/>
<evidence type="ECO:0000256" key="6">
    <source>
        <dbReference type="ARBA" id="ARBA00023204"/>
    </source>
</evidence>
<dbReference type="GO" id="GO:0140097">
    <property type="term" value="F:catalytic activity, acting on DNA"/>
    <property type="evidence" value="ECO:0007669"/>
    <property type="project" value="UniProtKB-ARBA"/>
</dbReference>
<dbReference type="SMART" id="SM00729">
    <property type="entry name" value="Elp3"/>
    <property type="match status" value="1"/>
</dbReference>
<dbReference type="Pfam" id="PF04055">
    <property type="entry name" value="Radical_SAM"/>
    <property type="match status" value="1"/>
</dbReference>
<keyword evidence="3" id="KW-0227">DNA damage</keyword>
<sequence>MDIETRWRWLTQAARWEPAEETGPSGRTPEPVMDCIYEARASGRPVRLLKILLTSACERDCFYCPFRAGRSFRRATFRPDELARLFAEMHRRGLVDGLFLSSGIIGGGVRTQDRLLATVELLRRRYGYRGYIHLKLMPGAEPDQIREAMRWADRVSINLEAPNPERLARLAPHKAFAAELEAALTTAGRIRREEIPAGTWSGRWPSLTTQFVVGAAGESDRELLETVARLHREIGLARAYFSPFHPVPDTPLEGLPPAPPQRAQRLYQAEWLLRMYGFRLEELPFDEQGNLPLDEDPKLAWARRALRERPVEILRASYEELIRVPGIGPKAARAILRARREGHLSQPEHLSALGVSLRRAAPFLLLHGRRLPHPLPLPLP</sequence>
<dbReference type="RefSeq" id="WP_088569885.1">
    <property type="nucleotide sequence ID" value="NZ_FYEK01000003.1"/>
</dbReference>
<dbReference type="InParanoid" id="A0A212PVL6"/>
<keyword evidence="8" id="KW-0238">DNA-binding</keyword>
<dbReference type="CDD" id="cd01335">
    <property type="entry name" value="Radical_SAM"/>
    <property type="match status" value="1"/>
</dbReference>
<dbReference type="InterPro" id="IPR058240">
    <property type="entry name" value="rSAM_sf"/>
</dbReference>
<dbReference type="Pfam" id="PF00633">
    <property type="entry name" value="HHH"/>
    <property type="match status" value="1"/>
</dbReference>